<evidence type="ECO:0000256" key="1">
    <source>
        <dbReference type="ARBA" id="ARBA00022737"/>
    </source>
</evidence>
<dbReference type="InterPro" id="IPR046848">
    <property type="entry name" value="E_motif"/>
</dbReference>
<dbReference type="InParanoid" id="A0A7J7CLR8"/>
<dbReference type="NCBIfam" id="TIGR00756">
    <property type="entry name" value="PPR"/>
    <property type="match status" value="5"/>
</dbReference>
<accession>A0A7J7CLR8</accession>
<dbReference type="Pfam" id="PF13041">
    <property type="entry name" value="PPR_2"/>
    <property type="match status" value="2"/>
</dbReference>
<dbReference type="GO" id="GO:0009451">
    <property type="term" value="P:RNA modification"/>
    <property type="evidence" value="ECO:0007669"/>
    <property type="project" value="InterPro"/>
</dbReference>
<dbReference type="Gene3D" id="1.25.40.10">
    <property type="entry name" value="Tetratricopeptide repeat domain"/>
    <property type="match status" value="3"/>
</dbReference>
<comment type="caution">
    <text evidence="3">The sequence shown here is derived from an EMBL/GenBank/DDBJ whole genome shotgun (WGS) entry which is preliminary data.</text>
</comment>
<dbReference type="Pfam" id="PF01535">
    <property type="entry name" value="PPR"/>
    <property type="match status" value="3"/>
</dbReference>
<feature type="repeat" description="PPR" evidence="2">
    <location>
        <begin position="330"/>
        <end position="365"/>
    </location>
</feature>
<keyword evidence="1" id="KW-0677">Repeat</keyword>
<dbReference type="GO" id="GO:0003723">
    <property type="term" value="F:RNA binding"/>
    <property type="evidence" value="ECO:0007669"/>
    <property type="project" value="InterPro"/>
</dbReference>
<dbReference type="Pfam" id="PF20431">
    <property type="entry name" value="E_motif"/>
    <property type="match status" value="1"/>
</dbReference>
<feature type="repeat" description="PPR" evidence="2">
    <location>
        <begin position="92"/>
        <end position="126"/>
    </location>
</feature>
<keyword evidence="4" id="KW-1185">Reference proteome</keyword>
<organism evidence="3 4">
    <name type="scientific">Tripterygium wilfordii</name>
    <name type="common">Thunder God vine</name>
    <dbReference type="NCBI Taxonomy" id="458696"/>
    <lineage>
        <taxon>Eukaryota</taxon>
        <taxon>Viridiplantae</taxon>
        <taxon>Streptophyta</taxon>
        <taxon>Embryophyta</taxon>
        <taxon>Tracheophyta</taxon>
        <taxon>Spermatophyta</taxon>
        <taxon>Magnoliopsida</taxon>
        <taxon>eudicotyledons</taxon>
        <taxon>Gunneridae</taxon>
        <taxon>Pentapetalae</taxon>
        <taxon>rosids</taxon>
        <taxon>fabids</taxon>
        <taxon>Celastrales</taxon>
        <taxon>Celastraceae</taxon>
        <taxon>Tripterygium</taxon>
    </lineage>
</organism>
<dbReference type="AlphaFoldDB" id="A0A7J7CLR8"/>
<dbReference type="InterPro" id="IPR046960">
    <property type="entry name" value="PPR_At4g14850-like_plant"/>
</dbReference>
<sequence>MMIRTPVFHQTHLLNPPQSLDFNMKLKEQESLSLLRRCKNMKEFNQVHVQILKLGLFWDSICASNLLATCALSDWGSMDSACSIFQRIDEPGTFDFNTMIRGYVKDLNMEEALFLYEEILERAIEPDNFTYPALLKACTWLQALKEGMQIHGHVHKLGFEDDMYVKNSLITMYGKCGDIELSSAVFEQIEQKNVISWSTIIAAHASLGMWLECLMLFRDMNDEGCCRPEESTLVSVLSACTHLGFLDQGRSTHGYLLRNIRELNVIVQTSLIDMYVKCGYLEKGMFLFQSMPEKNIRSYSVMISALAMQGYRREALRLFAEMLEKGLEPDDVVYVGVLSACSHAGLVTEGLQYFDRMKLEHGIEPTAQHYSCLVDLLGRAGMLSEALELIKNMQFEPNDVVWRTLLSACRAHHDIETAEIAAKNLFRLNSCNPSDYLTLSNIYARDQRWEDVSKIRTEMARKGIAQMPGFSMVEVKRKIYKEFTFAAITILLNKTKHRHNEL</sequence>
<dbReference type="InterPro" id="IPR002885">
    <property type="entry name" value="PPR_rpt"/>
</dbReference>
<dbReference type="PANTHER" id="PTHR47926">
    <property type="entry name" value="PENTATRICOPEPTIDE REPEAT-CONTAINING PROTEIN"/>
    <property type="match status" value="1"/>
</dbReference>
<dbReference type="Proteomes" id="UP000593562">
    <property type="component" value="Unassembled WGS sequence"/>
</dbReference>
<reference evidence="3 4" key="1">
    <citation type="journal article" date="2020" name="Nat. Commun.">
        <title>Genome of Tripterygium wilfordii and identification of cytochrome P450 involved in triptolide biosynthesis.</title>
        <authorList>
            <person name="Tu L."/>
            <person name="Su P."/>
            <person name="Zhang Z."/>
            <person name="Gao L."/>
            <person name="Wang J."/>
            <person name="Hu T."/>
            <person name="Zhou J."/>
            <person name="Zhang Y."/>
            <person name="Zhao Y."/>
            <person name="Liu Y."/>
            <person name="Song Y."/>
            <person name="Tong Y."/>
            <person name="Lu Y."/>
            <person name="Yang J."/>
            <person name="Xu C."/>
            <person name="Jia M."/>
            <person name="Peters R.J."/>
            <person name="Huang L."/>
            <person name="Gao W."/>
        </authorList>
    </citation>
    <scope>NUCLEOTIDE SEQUENCE [LARGE SCALE GENOMIC DNA]</scope>
    <source>
        <strain evidence="4">cv. XIE 37</strain>
        <tissue evidence="3">Leaf</tissue>
    </source>
</reference>
<protein>
    <submittedName>
        <fullName evidence="3">Pentatricopeptide repeat-containing protein</fullName>
    </submittedName>
</protein>
<dbReference type="InterPro" id="IPR011990">
    <property type="entry name" value="TPR-like_helical_dom_sf"/>
</dbReference>
<feature type="repeat" description="PPR" evidence="2">
    <location>
        <begin position="295"/>
        <end position="329"/>
    </location>
</feature>
<dbReference type="EMBL" id="JAAARO010000015">
    <property type="protein sequence ID" value="KAF5735017.1"/>
    <property type="molecule type" value="Genomic_DNA"/>
</dbReference>
<evidence type="ECO:0000313" key="3">
    <source>
        <dbReference type="EMBL" id="KAF5735017.1"/>
    </source>
</evidence>
<evidence type="ECO:0000256" key="2">
    <source>
        <dbReference type="PROSITE-ProRule" id="PRU00708"/>
    </source>
</evidence>
<dbReference type="FunFam" id="1.25.40.10:FF:001370">
    <property type="entry name" value="Pentatricopeptide repeat-containing protein"/>
    <property type="match status" value="1"/>
</dbReference>
<name>A0A7J7CLR8_TRIWF</name>
<proteinExistence type="predicted"/>
<gene>
    <name evidence="3" type="ORF">HS088_TW15G00516</name>
</gene>
<evidence type="ECO:0000313" key="4">
    <source>
        <dbReference type="Proteomes" id="UP000593562"/>
    </source>
</evidence>
<dbReference type="FunFam" id="1.25.40.10:FF:000184">
    <property type="entry name" value="Pentatricopeptide repeat-containing protein, chloroplastic"/>
    <property type="match status" value="1"/>
</dbReference>
<dbReference type="PROSITE" id="PS51375">
    <property type="entry name" value="PPR"/>
    <property type="match status" value="4"/>
</dbReference>
<dbReference type="PANTHER" id="PTHR47926:SF400">
    <property type="entry name" value="PENTACOTRIPEPTIDE-REPEAT REGION OF PRORP DOMAIN-CONTAINING PROTEIN"/>
    <property type="match status" value="1"/>
</dbReference>
<feature type="repeat" description="PPR" evidence="2">
    <location>
        <begin position="193"/>
        <end position="227"/>
    </location>
</feature>